<feature type="transmembrane region" description="Helical" evidence="7">
    <location>
        <begin position="190"/>
        <end position="210"/>
    </location>
</feature>
<evidence type="ECO:0000313" key="8">
    <source>
        <dbReference type="EMBL" id="DBA00878.1"/>
    </source>
</evidence>
<keyword evidence="4 7" id="KW-0812">Transmembrane</keyword>
<keyword evidence="3" id="KW-0813">Transport</keyword>
<reference evidence="8" key="1">
    <citation type="submission" date="2022-11" db="EMBL/GenBank/DDBJ databases">
        <authorList>
            <person name="Morgan W.R."/>
            <person name="Tartar A."/>
        </authorList>
    </citation>
    <scope>NUCLEOTIDE SEQUENCE</scope>
    <source>
        <strain evidence="8">ARSEF 373</strain>
    </source>
</reference>
<feature type="transmembrane region" description="Helical" evidence="7">
    <location>
        <begin position="38"/>
        <end position="55"/>
    </location>
</feature>
<evidence type="ECO:0000256" key="6">
    <source>
        <dbReference type="ARBA" id="ARBA00023136"/>
    </source>
</evidence>
<feature type="transmembrane region" description="Helical" evidence="7">
    <location>
        <begin position="222"/>
        <end position="242"/>
    </location>
</feature>
<comment type="caution">
    <text evidence="8">The sequence shown here is derived from an EMBL/GenBank/DDBJ whole genome shotgun (WGS) entry which is preliminary data.</text>
</comment>
<feature type="transmembrane region" description="Helical" evidence="7">
    <location>
        <begin position="153"/>
        <end position="178"/>
    </location>
</feature>
<evidence type="ECO:0000256" key="4">
    <source>
        <dbReference type="ARBA" id="ARBA00022692"/>
    </source>
</evidence>
<comment type="similarity">
    <text evidence="2">Belongs to the SLC29A/ENT transporter (TC 2.A.57) family.</text>
</comment>
<dbReference type="AlphaFoldDB" id="A0AAV2Z1M8"/>
<name>A0AAV2Z1M8_9STRA</name>
<keyword evidence="5 7" id="KW-1133">Transmembrane helix</keyword>
<evidence type="ECO:0000256" key="3">
    <source>
        <dbReference type="ARBA" id="ARBA00022448"/>
    </source>
</evidence>
<evidence type="ECO:0000256" key="2">
    <source>
        <dbReference type="ARBA" id="ARBA00007965"/>
    </source>
</evidence>
<dbReference type="GO" id="GO:0005886">
    <property type="term" value="C:plasma membrane"/>
    <property type="evidence" value="ECO:0007669"/>
    <property type="project" value="TreeGrafter"/>
</dbReference>
<organism evidence="8 9">
    <name type="scientific">Lagenidium giganteum</name>
    <dbReference type="NCBI Taxonomy" id="4803"/>
    <lineage>
        <taxon>Eukaryota</taxon>
        <taxon>Sar</taxon>
        <taxon>Stramenopiles</taxon>
        <taxon>Oomycota</taxon>
        <taxon>Peronosporomycetes</taxon>
        <taxon>Pythiales</taxon>
        <taxon>Pythiaceae</taxon>
    </lineage>
</organism>
<feature type="transmembrane region" description="Helical" evidence="7">
    <location>
        <begin position="465"/>
        <end position="485"/>
    </location>
</feature>
<dbReference type="PANTHER" id="PTHR10332">
    <property type="entry name" value="EQUILIBRATIVE NUCLEOSIDE TRANSPORTER"/>
    <property type="match status" value="1"/>
</dbReference>
<protein>
    <recommendedName>
        <fullName evidence="10">Nucleoside transporter</fullName>
    </recommendedName>
</protein>
<dbReference type="GO" id="GO:0005337">
    <property type="term" value="F:nucleoside transmembrane transporter activity"/>
    <property type="evidence" value="ECO:0007669"/>
    <property type="project" value="InterPro"/>
</dbReference>
<dbReference type="Proteomes" id="UP001146120">
    <property type="component" value="Unassembled WGS sequence"/>
</dbReference>
<evidence type="ECO:0008006" key="10">
    <source>
        <dbReference type="Google" id="ProtNLM"/>
    </source>
</evidence>
<evidence type="ECO:0000256" key="1">
    <source>
        <dbReference type="ARBA" id="ARBA00004141"/>
    </source>
</evidence>
<dbReference type="SUPFAM" id="SSF103473">
    <property type="entry name" value="MFS general substrate transporter"/>
    <property type="match status" value="1"/>
</dbReference>
<evidence type="ECO:0000256" key="5">
    <source>
        <dbReference type="ARBA" id="ARBA00022989"/>
    </source>
</evidence>
<gene>
    <name evidence="8" type="ORF">N0F65_008521</name>
</gene>
<feature type="transmembrane region" description="Helical" evidence="7">
    <location>
        <begin position="112"/>
        <end position="133"/>
    </location>
</feature>
<keyword evidence="9" id="KW-1185">Reference proteome</keyword>
<accession>A0AAV2Z1M8</accession>
<feature type="transmembrane region" description="Helical" evidence="7">
    <location>
        <begin position="75"/>
        <end position="100"/>
    </location>
</feature>
<dbReference type="InterPro" id="IPR036259">
    <property type="entry name" value="MFS_trans_sf"/>
</dbReference>
<feature type="transmembrane region" description="Helical" evidence="7">
    <location>
        <begin position="428"/>
        <end position="453"/>
    </location>
</feature>
<feature type="transmembrane region" description="Helical" evidence="7">
    <location>
        <begin position="286"/>
        <end position="307"/>
    </location>
</feature>
<sequence length="495" mass="54570">MHSPHKEDKLIDQEQTLEEGQDGIPQDIWEDMKKNERFIYYSLMFLNGSVLWAYYSCLSAQSFFADTFKKEESNLDFNFLTTLVTSWPMFVGHGIQMFFAIDKKFGQQPRVLLGYVIFIIMAACIMIFSAVTWKTEGVLEGQHDSKKTLGATLVLICFAVIGAANSLSEATFYTLAALFPIEKFTNGVQIGNVSAGIVNITLNTIIRLIVGGIHQTGNSASTSFYIFFSLLIVVCIAAMILYRRLVTLPCIKFLMERNEESTRAHGLANQGIGATLSNLARIFKMVWVPAVAQFIVFFVSLSVFPGFGCSGGRILAPAVNKHLQDLSLPDPLKTPGPTSGFWYCAPGIIGSYNFGDFFGRIICTAAVYKIFTMKLSFSLTIARLVFIPLMLMGVAGTSLFVFGGEWTWTMVDGKNLLSGTWTDITSPLMYNVVMTFIIGITNGLLCTVTMGVAPRLVGPDDRESAGAIMVLFLFLGIASGATFGYEIGEQHYFNL</sequence>
<feature type="transmembrane region" description="Helical" evidence="7">
    <location>
        <begin position="340"/>
        <end position="363"/>
    </location>
</feature>
<dbReference type="InterPro" id="IPR002259">
    <property type="entry name" value="Eqnu_transpt"/>
</dbReference>
<keyword evidence="6 7" id="KW-0472">Membrane</keyword>
<comment type="subcellular location">
    <subcellularLocation>
        <location evidence="1">Membrane</location>
        <topology evidence="1">Multi-pass membrane protein</topology>
    </subcellularLocation>
</comment>
<dbReference type="EMBL" id="DAKRPA010000057">
    <property type="protein sequence ID" value="DBA00878.1"/>
    <property type="molecule type" value="Genomic_DNA"/>
</dbReference>
<evidence type="ECO:0000256" key="7">
    <source>
        <dbReference type="SAM" id="Phobius"/>
    </source>
</evidence>
<evidence type="ECO:0000313" key="9">
    <source>
        <dbReference type="Proteomes" id="UP001146120"/>
    </source>
</evidence>
<dbReference type="Gene3D" id="1.20.1250.20">
    <property type="entry name" value="MFS general substrate transporter like domains"/>
    <property type="match status" value="1"/>
</dbReference>
<reference evidence="8" key="2">
    <citation type="journal article" date="2023" name="Microbiol Resour">
        <title>Decontamination and Annotation of the Draft Genome Sequence of the Oomycete Lagenidium giganteum ARSEF 373.</title>
        <authorList>
            <person name="Morgan W.R."/>
            <person name="Tartar A."/>
        </authorList>
    </citation>
    <scope>NUCLEOTIDE SEQUENCE</scope>
    <source>
        <strain evidence="8">ARSEF 373</strain>
    </source>
</reference>
<proteinExistence type="inferred from homology"/>
<dbReference type="Pfam" id="PF01733">
    <property type="entry name" value="Nucleoside_tran"/>
    <property type="match status" value="1"/>
</dbReference>
<dbReference type="PANTHER" id="PTHR10332:SF10">
    <property type="entry name" value="EQUILIBRATIVE NUCLEOSIDE TRANSPORTER 4"/>
    <property type="match status" value="1"/>
</dbReference>
<feature type="transmembrane region" description="Helical" evidence="7">
    <location>
        <begin position="384"/>
        <end position="408"/>
    </location>
</feature>